<evidence type="ECO:0000256" key="5">
    <source>
        <dbReference type="ARBA" id="ARBA00022825"/>
    </source>
</evidence>
<comment type="caution">
    <text evidence="10">The sequence shown here is derived from an EMBL/GenBank/DDBJ whole genome shotgun (WGS) entry which is preliminary data.</text>
</comment>
<dbReference type="PRINTS" id="PR00723">
    <property type="entry name" value="SUBTILISIN"/>
</dbReference>
<sequence>MRIYTLVALLTYFSVFNEAALVTSTDVNRNTDSNEAYIIELEHFHGDPDENLRKQENFLASLEAVGIQYDKRVSFSSFFNALSLNIPSKHLDLLHKLPQVKAIWPVLIHQQQAPIPSKLQHGLPSNLIANIHAATSVDKVHSQLNNTGSGIKVGIIDTGIDYNHPALGGCFGPKCRVRYGWDFLGDNFNEENPKLMPDSDPMDCNGHGTHVAGIVAAKDKEFVGVAPDAILGAYRALNCEGQGPTDAIIQAVEMAIKDKMDIINLSLGSNVPFADGLKARILNHATSLGIIVVSAAGNEGENGLWTINSPSTGSDIISVASFESPSYLGGKAVLDQFPKQEIVVIHDGRWKLSFSKTPIIDIETISDYSKINGKIVFLNLNTTIDPTQYPSLTEAGAVGIITISNTTEPDVPDSTSVEVPLMSVDAKSATFIFSKISKGKRITVSILGENHLHPNPYANKPSSFSSWGPDYELNVKPDIGAPGGNIYSTYPLASGGYVYMKGTSMATPYLAGSSALILKARKDAQIDSSVDVVRGVIISSGVPASSENQTTPYAPVGKQGAGLINVWNAIHTNTLVSPQKIALNDTIRENLNHVLTITNTGSKSIVYNFTHHSALSVNDYNSNGIPLLAQNFLSSKESAQVSFDPQQITLEPGKSSEVTLQFVPPTFNDTSPWIYSGYIFVSGSDDIPPKVIPYIGAAGDMGTRKAINTSGPYAPRLIYDGPHPQTANSSMVFNFKNDTAIVNILLVNPTKHLTVYVADEQKDMIGRLSLQPNVGRSLTELETLNFTGSVILEQEGIQQVVAVPDGKYHIVVETQTWFNNTESDKWVSPLFEIIKS</sequence>
<dbReference type="InterPro" id="IPR036852">
    <property type="entry name" value="Peptidase_S8/S53_dom_sf"/>
</dbReference>
<evidence type="ECO:0000313" key="11">
    <source>
        <dbReference type="Proteomes" id="UP001479436"/>
    </source>
</evidence>
<dbReference type="Proteomes" id="UP001479436">
    <property type="component" value="Unassembled WGS sequence"/>
</dbReference>
<organism evidence="10 11">
    <name type="scientific">Basidiobolus ranarum</name>
    <dbReference type="NCBI Taxonomy" id="34480"/>
    <lineage>
        <taxon>Eukaryota</taxon>
        <taxon>Fungi</taxon>
        <taxon>Fungi incertae sedis</taxon>
        <taxon>Zoopagomycota</taxon>
        <taxon>Entomophthoromycotina</taxon>
        <taxon>Basidiobolomycetes</taxon>
        <taxon>Basidiobolales</taxon>
        <taxon>Basidiobolaceae</taxon>
        <taxon>Basidiobolus</taxon>
    </lineage>
</organism>
<feature type="chain" id="PRO_5045202576" evidence="7">
    <location>
        <begin position="20"/>
        <end position="836"/>
    </location>
</feature>
<dbReference type="PROSITE" id="PS00136">
    <property type="entry name" value="SUBTILASE_ASP"/>
    <property type="match status" value="1"/>
</dbReference>
<dbReference type="PANTHER" id="PTHR43806:SF11">
    <property type="entry name" value="CEREVISIN-RELATED"/>
    <property type="match status" value="1"/>
</dbReference>
<evidence type="ECO:0000256" key="4">
    <source>
        <dbReference type="ARBA" id="ARBA00022801"/>
    </source>
</evidence>
<dbReference type="Pfam" id="PF06280">
    <property type="entry name" value="fn3_5"/>
    <property type="match status" value="1"/>
</dbReference>
<dbReference type="CDD" id="cd07489">
    <property type="entry name" value="Peptidases_S8_5"/>
    <property type="match status" value="1"/>
</dbReference>
<keyword evidence="5 6" id="KW-0720">Serine protease</keyword>
<gene>
    <name evidence="10" type="ORF">K7432_013654</name>
</gene>
<dbReference type="PROSITE" id="PS00137">
    <property type="entry name" value="SUBTILASE_HIS"/>
    <property type="match status" value="1"/>
</dbReference>
<dbReference type="Gene3D" id="2.60.40.10">
    <property type="entry name" value="Immunoglobulins"/>
    <property type="match status" value="1"/>
</dbReference>
<dbReference type="InterPro" id="IPR050131">
    <property type="entry name" value="Peptidase_S8_subtilisin-like"/>
</dbReference>
<dbReference type="Pfam" id="PF00082">
    <property type="entry name" value="Peptidase_S8"/>
    <property type="match status" value="1"/>
</dbReference>
<dbReference type="InterPro" id="IPR010435">
    <property type="entry name" value="C5a/SBT2-like_Fn3"/>
</dbReference>
<evidence type="ECO:0000259" key="8">
    <source>
        <dbReference type="Pfam" id="PF00082"/>
    </source>
</evidence>
<dbReference type="InterPro" id="IPR013783">
    <property type="entry name" value="Ig-like_fold"/>
</dbReference>
<feature type="domain" description="Peptidase S8/S53" evidence="8">
    <location>
        <begin position="148"/>
        <end position="541"/>
    </location>
</feature>
<dbReference type="PROSITE" id="PS51892">
    <property type="entry name" value="SUBTILASE"/>
    <property type="match status" value="1"/>
</dbReference>
<evidence type="ECO:0000256" key="6">
    <source>
        <dbReference type="PROSITE-ProRule" id="PRU01240"/>
    </source>
</evidence>
<feature type="active site" description="Charge relay system" evidence="6">
    <location>
        <position position="207"/>
    </location>
</feature>
<dbReference type="SUPFAM" id="SSF52743">
    <property type="entry name" value="Subtilisin-like"/>
    <property type="match status" value="1"/>
</dbReference>
<proteinExistence type="inferred from homology"/>
<dbReference type="InterPro" id="IPR022398">
    <property type="entry name" value="Peptidase_S8_His-AS"/>
</dbReference>
<evidence type="ECO:0000256" key="1">
    <source>
        <dbReference type="ARBA" id="ARBA00011073"/>
    </source>
</evidence>
<evidence type="ECO:0000259" key="9">
    <source>
        <dbReference type="Pfam" id="PF06280"/>
    </source>
</evidence>
<evidence type="ECO:0000256" key="3">
    <source>
        <dbReference type="ARBA" id="ARBA00022729"/>
    </source>
</evidence>
<keyword evidence="2 6" id="KW-0645">Protease</keyword>
<comment type="similarity">
    <text evidence="1 6">Belongs to the peptidase S8 family.</text>
</comment>
<evidence type="ECO:0000313" key="10">
    <source>
        <dbReference type="EMBL" id="KAK9761442.1"/>
    </source>
</evidence>
<dbReference type="InterPro" id="IPR015500">
    <property type="entry name" value="Peptidase_S8_subtilisin-rel"/>
</dbReference>
<evidence type="ECO:0000256" key="7">
    <source>
        <dbReference type="SAM" id="SignalP"/>
    </source>
</evidence>
<dbReference type="EMBL" id="JASJQH010001386">
    <property type="protein sequence ID" value="KAK9761442.1"/>
    <property type="molecule type" value="Genomic_DNA"/>
</dbReference>
<dbReference type="PANTHER" id="PTHR43806">
    <property type="entry name" value="PEPTIDASE S8"/>
    <property type="match status" value="1"/>
</dbReference>
<dbReference type="InterPro" id="IPR023827">
    <property type="entry name" value="Peptidase_S8_Asp-AS"/>
</dbReference>
<keyword evidence="11" id="KW-1185">Reference proteome</keyword>
<accession>A0ABR2WIX0</accession>
<dbReference type="Gene3D" id="3.40.50.200">
    <property type="entry name" value="Peptidase S8/S53 domain"/>
    <property type="match status" value="1"/>
</dbReference>
<keyword evidence="3 7" id="KW-0732">Signal</keyword>
<keyword evidence="4 6" id="KW-0378">Hydrolase</keyword>
<feature type="active site" description="Charge relay system" evidence="6">
    <location>
        <position position="504"/>
    </location>
</feature>
<evidence type="ECO:0000256" key="2">
    <source>
        <dbReference type="ARBA" id="ARBA00022670"/>
    </source>
</evidence>
<dbReference type="InterPro" id="IPR000209">
    <property type="entry name" value="Peptidase_S8/S53_dom"/>
</dbReference>
<dbReference type="Gene3D" id="3.50.30.30">
    <property type="match status" value="1"/>
</dbReference>
<name>A0ABR2WIX0_9FUNG</name>
<dbReference type="InterPro" id="IPR034187">
    <property type="entry name" value="Peptidases_S8_5"/>
</dbReference>
<feature type="domain" description="C5a peptidase/Subtilisin-like protease SBT2-like Fn3-like" evidence="9">
    <location>
        <begin position="581"/>
        <end position="694"/>
    </location>
</feature>
<protein>
    <submittedName>
        <fullName evidence="10">Uncharacterized protein</fullName>
    </submittedName>
</protein>
<feature type="signal peptide" evidence="7">
    <location>
        <begin position="1"/>
        <end position="19"/>
    </location>
</feature>
<feature type="active site" description="Charge relay system" evidence="6">
    <location>
        <position position="157"/>
    </location>
</feature>
<reference evidence="10 11" key="1">
    <citation type="submission" date="2023-04" db="EMBL/GenBank/DDBJ databases">
        <title>Genome of Basidiobolus ranarum AG-B5.</title>
        <authorList>
            <person name="Stajich J.E."/>
            <person name="Carter-House D."/>
            <person name="Gryganskyi A."/>
        </authorList>
    </citation>
    <scope>NUCLEOTIDE SEQUENCE [LARGE SCALE GENOMIC DNA]</scope>
    <source>
        <strain evidence="10 11">AG-B5</strain>
    </source>
</reference>